<organism evidence="2 3">
    <name type="scientific">Paenibacillus pini JCM 16418</name>
    <dbReference type="NCBI Taxonomy" id="1236976"/>
    <lineage>
        <taxon>Bacteria</taxon>
        <taxon>Bacillati</taxon>
        <taxon>Bacillota</taxon>
        <taxon>Bacilli</taxon>
        <taxon>Bacillales</taxon>
        <taxon>Paenibacillaceae</taxon>
        <taxon>Paenibacillus</taxon>
    </lineage>
</organism>
<protein>
    <submittedName>
        <fullName evidence="2">Spermine/spermidine synthase protein</fullName>
    </submittedName>
</protein>
<evidence type="ECO:0000256" key="1">
    <source>
        <dbReference type="ARBA" id="ARBA00023115"/>
    </source>
</evidence>
<evidence type="ECO:0000313" key="2">
    <source>
        <dbReference type="EMBL" id="GAF07615.1"/>
    </source>
</evidence>
<gene>
    <name evidence="2" type="ORF">JCM16418_1642</name>
</gene>
<comment type="caution">
    <text evidence="2">The sequence shown here is derived from an EMBL/GenBank/DDBJ whole genome shotgun (WGS) entry which is preliminary data.</text>
</comment>
<dbReference type="Pfam" id="PF01564">
    <property type="entry name" value="Spermine_synth"/>
    <property type="match status" value="1"/>
</dbReference>
<keyword evidence="3" id="KW-1185">Reference proteome</keyword>
<accession>W7Y9F7</accession>
<dbReference type="Proteomes" id="UP000019364">
    <property type="component" value="Unassembled WGS sequence"/>
</dbReference>
<sequence length="246" mass="28014">MPPEYKVISNNHEITVSEISELYGEKGNFRVMQFSNAALQGALDLNEPDRIVFEYPRVMIHLMECNDASFENVFVIGHGIGTIASHFPEKRFKIAEVDHNVVDLSRRYFGYSMDNVMIGDGRHILEGEDSDTYDYIILDAFNSKGTPQHLISQEFFKITADKLTPQGSIIINLMGRGENDSLINAIHSTLRQVYTYTLSFILPGDRFTDVQNMIMIGRNIPIRFQARQMAGFIEMHLGTGHIILDY</sequence>
<dbReference type="STRING" id="1236976.JCM16418_1642"/>
<dbReference type="Gene3D" id="3.40.50.150">
    <property type="entry name" value="Vaccinia Virus protein VP39"/>
    <property type="match status" value="1"/>
</dbReference>
<dbReference type="GO" id="GO:0006596">
    <property type="term" value="P:polyamine biosynthetic process"/>
    <property type="evidence" value="ECO:0007669"/>
    <property type="project" value="UniProtKB-KW"/>
</dbReference>
<dbReference type="PANTHER" id="PTHR43317:SF1">
    <property type="entry name" value="THERMOSPERMINE SYNTHASE ACAULIS5"/>
    <property type="match status" value="1"/>
</dbReference>
<dbReference type="InterPro" id="IPR029063">
    <property type="entry name" value="SAM-dependent_MTases_sf"/>
</dbReference>
<dbReference type="eggNOG" id="COG0421">
    <property type="taxonomic scope" value="Bacteria"/>
</dbReference>
<dbReference type="EMBL" id="BAVZ01000004">
    <property type="protein sequence ID" value="GAF07615.1"/>
    <property type="molecule type" value="Genomic_DNA"/>
</dbReference>
<dbReference type="AlphaFoldDB" id="W7Y9F7"/>
<proteinExistence type="predicted"/>
<dbReference type="NCBIfam" id="NF037959">
    <property type="entry name" value="MFS_SpdSyn"/>
    <property type="match status" value="1"/>
</dbReference>
<evidence type="ECO:0000313" key="3">
    <source>
        <dbReference type="Proteomes" id="UP000019364"/>
    </source>
</evidence>
<name>W7Y9F7_9BACL</name>
<dbReference type="SUPFAM" id="SSF53335">
    <property type="entry name" value="S-adenosyl-L-methionine-dependent methyltransferases"/>
    <property type="match status" value="1"/>
</dbReference>
<dbReference type="PANTHER" id="PTHR43317">
    <property type="entry name" value="THERMOSPERMINE SYNTHASE ACAULIS5"/>
    <property type="match status" value="1"/>
</dbReference>
<keyword evidence="1" id="KW-0620">Polyamine biosynthesis</keyword>
<reference evidence="2 3" key="1">
    <citation type="journal article" date="2014" name="Genome Announc.">
        <title>Draft Genome Sequence of Paenibacillus pini JCM 16418T, Isolated from the Rhizosphere of Pine Tree.</title>
        <authorList>
            <person name="Yuki M."/>
            <person name="Oshima K."/>
            <person name="Suda W."/>
            <person name="Oshida Y."/>
            <person name="Kitamura K."/>
            <person name="Iida Y."/>
            <person name="Hattori M."/>
            <person name="Ohkuma M."/>
        </authorList>
    </citation>
    <scope>NUCLEOTIDE SEQUENCE [LARGE SCALE GENOMIC DNA]</scope>
    <source>
        <strain evidence="2 3">JCM 16418</strain>
    </source>
</reference>